<dbReference type="InterPro" id="IPR059226">
    <property type="entry name" value="Choice_anch_Q_dom"/>
</dbReference>
<feature type="domain" description="Fibronectin type-III" evidence="3">
    <location>
        <begin position="1359"/>
        <end position="1454"/>
    </location>
</feature>
<dbReference type="SMART" id="SM00060">
    <property type="entry name" value="FN3"/>
    <property type="match status" value="2"/>
</dbReference>
<evidence type="ECO:0000259" key="3">
    <source>
        <dbReference type="PROSITE" id="PS50853"/>
    </source>
</evidence>
<name>A0A318ULH9_9SPHI</name>
<dbReference type="InterPro" id="IPR013320">
    <property type="entry name" value="ConA-like_dom_sf"/>
</dbReference>
<dbReference type="Pfam" id="PF18887">
    <property type="entry name" value="MBG_3"/>
    <property type="match status" value="1"/>
</dbReference>
<dbReference type="PROSITE" id="PS50853">
    <property type="entry name" value="FN3"/>
    <property type="match status" value="2"/>
</dbReference>
<reference evidence="4 5" key="1">
    <citation type="submission" date="2018-06" db="EMBL/GenBank/DDBJ databases">
        <title>Genomic Encyclopedia of Archaeal and Bacterial Type Strains, Phase II (KMG-II): from individual species to whole genera.</title>
        <authorList>
            <person name="Goeker M."/>
        </authorList>
    </citation>
    <scope>NUCLEOTIDE SEQUENCE [LARGE SCALE GENOMIC DNA]</scope>
    <source>
        <strain evidence="4 5">DSM 27372</strain>
    </source>
</reference>
<dbReference type="Proteomes" id="UP000248198">
    <property type="component" value="Unassembled WGS sequence"/>
</dbReference>
<dbReference type="InterPro" id="IPR043772">
    <property type="entry name" value="MBG_3"/>
</dbReference>
<dbReference type="Gene3D" id="2.160.20.10">
    <property type="entry name" value="Single-stranded right-handed beta-helix, Pectin lyase-like"/>
    <property type="match status" value="1"/>
</dbReference>
<dbReference type="GO" id="GO:0004553">
    <property type="term" value="F:hydrolase activity, hydrolyzing O-glycosyl compounds"/>
    <property type="evidence" value="ECO:0007669"/>
    <property type="project" value="UniProtKB-ARBA"/>
</dbReference>
<feature type="domain" description="Fibronectin type-III" evidence="3">
    <location>
        <begin position="1043"/>
        <end position="1140"/>
    </location>
</feature>
<dbReference type="SUPFAM" id="SSF101898">
    <property type="entry name" value="NHL repeat"/>
    <property type="match status" value="1"/>
</dbReference>
<dbReference type="EMBL" id="QKLU01000003">
    <property type="protein sequence ID" value="PYF74895.1"/>
    <property type="molecule type" value="Genomic_DNA"/>
</dbReference>
<dbReference type="InterPro" id="IPR008964">
    <property type="entry name" value="Invasin/intimin_cell_adhesion"/>
</dbReference>
<dbReference type="GO" id="GO:0005975">
    <property type="term" value="P:carbohydrate metabolic process"/>
    <property type="evidence" value="ECO:0007669"/>
    <property type="project" value="UniProtKB-ARBA"/>
</dbReference>
<dbReference type="Pfam" id="PF12733">
    <property type="entry name" value="Cadherin-like"/>
    <property type="match status" value="1"/>
</dbReference>
<dbReference type="Gene3D" id="2.120.10.30">
    <property type="entry name" value="TolB, C-terminal domain"/>
    <property type="match status" value="1"/>
</dbReference>
<dbReference type="InterPro" id="IPR013783">
    <property type="entry name" value="Ig-like_fold"/>
</dbReference>
<dbReference type="InterPro" id="IPR011042">
    <property type="entry name" value="6-blade_b-propeller_TolB-like"/>
</dbReference>
<dbReference type="CDD" id="cd00063">
    <property type="entry name" value="FN3"/>
    <property type="match status" value="2"/>
</dbReference>
<dbReference type="SUPFAM" id="SSF49265">
    <property type="entry name" value="Fibronectin type III"/>
    <property type="match status" value="1"/>
</dbReference>
<accession>A0A318ULH9</accession>
<dbReference type="SUPFAM" id="SSF51126">
    <property type="entry name" value="Pectin lyase-like"/>
    <property type="match status" value="1"/>
</dbReference>
<dbReference type="InterPro" id="IPR006558">
    <property type="entry name" value="LamG-like"/>
</dbReference>
<dbReference type="RefSeq" id="WP_211321356.1">
    <property type="nucleotide sequence ID" value="NZ_QKLU01000003.1"/>
</dbReference>
<dbReference type="SMART" id="SM00560">
    <property type="entry name" value="LamGL"/>
    <property type="match status" value="1"/>
</dbReference>
<dbReference type="Gene3D" id="2.60.40.10">
    <property type="entry name" value="Immunoglobulins"/>
    <property type="match status" value="2"/>
</dbReference>
<organism evidence="4 5">
    <name type="scientific">Pedobacter nutrimenti</name>
    <dbReference type="NCBI Taxonomy" id="1241337"/>
    <lineage>
        <taxon>Bacteria</taxon>
        <taxon>Pseudomonadati</taxon>
        <taxon>Bacteroidota</taxon>
        <taxon>Sphingobacteriia</taxon>
        <taxon>Sphingobacteriales</taxon>
        <taxon>Sphingobacteriaceae</taxon>
        <taxon>Pedobacter</taxon>
    </lineage>
</organism>
<dbReference type="InterPro" id="IPR036116">
    <property type="entry name" value="FN3_sf"/>
</dbReference>
<dbReference type="PANTHER" id="PTHR42535:SF2">
    <property type="entry name" value="CHROMOSOME UNDETERMINED SCAFFOLD_146, WHOLE GENOME SHOTGUN SEQUENCE"/>
    <property type="match status" value="1"/>
</dbReference>
<evidence type="ECO:0000256" key="2">
    <source>
        <dbReference type="ARBA" id="ARBA00023157"/>
    </source>
</evidence>
<dbReference type="InterPro" id="IPR003961">
    <property type="entry name" value="FN3_dom"/>
</dbReference>
<dbReference type="NCBIfam" id="NF041518">
    <property type="entry name" value="choice_anch_Q"/>
    <property type="match status" value="1"/>
</dbReference>
<gene>
    <name evidence="4" type="ORF">B0O44_103341</name>
</gene>
<dbReference type="InterPro" id="IPR011050">
    <property type="entry name" value="Pectin_lyase_fold/virulence"/>
</dbReference>
<evidence type="ECO:0000313" key="5">
    <source>
        <dbReference type="Proteomes" id="UP000248198"/>
    </source>
</evidence>
<proteinExistence type="predicted"/>
<protein>
    <submittedName>
        <fullName evidence="4">Cadherin-like protein</fullName>
    </submittedName>
</protein>
<evidence type="ECO:0000256" key="1">
    <source>
        <dbReference type="ARBA" id="ARBA00022729"/>
    </source>
</evidence>
<keyword evidence="1" id="KW-0732">Signal</keyword>
<sequence length="1735" mass="179480">MMSGTATALYAQAPSLSYGTNSVRFVAGQSITPLTPSSLNVSAFGYGAVPSQIFNGVSSTLGPLATDSQGNIYTLFQGILKKIPPAGAPEVDLLNIPNPSRAITTDIAGNVYIADFTDQASITRISPSGSTSVLASGLNYPGSLAVDPNNNIYFTEIGGTAAIKKLKPDGSIVTVTTNVPNLGPMTIDRWGNLYADGLSRTGENVYKIPASISTYPVPLAAMPVVSTGHASISGLSVDNAGNLYVAQYNNIIYRVLNGVKTQIGTVIRPTAGGLALDSYGNVLVSTQGRPLGIMQVQQTGGYYISPALAEGLKFDMTTGTISGTPLTGAPAVDYTVRAYSSSAGMATTVLNIGIQSKHYVKQGGAGSKDGSSWANASDDLQLMIDNALAGDEVWVAGGIYLPNRRADNTAGITPKDRDNAFVLKADVKIFGGFAAVENSLNQRDLSNPANKSTLSGDFNQDDVLSGTGAALNIANNTENAYHVVVGAGSLGAAQLDGFTIVGGNANAAIGSLIRVNNTSVFRNQGGGIGNFSSSPQLSNLVLTANNSRGPGGGIMNINSSSPQMSNITIDRNMASPSLATSSGGGMACISNSSPVLNQVVISNNTSFGGGGAYIDQGSSPVFTNVIIRGNYTKGTAFPAGGGVYNADNTVPVFTNVLIADNYAQENGGGMYNYGNAAPILTNVTLVRNMAAGLGGGMYSDGVARPKIRNSIIWDNSSSIVTDQSALANVNYSLVQGGYAGTGNINADPVFTDVNRGDYTLKAGSPAIDAGNNSYFDSGQVPDLSTITTELNGAPRKLGAGIDMGAYEFKQLSSAAALNFDGTDDKVVFPAPATTVSGSFTVMAWLRPTDAVKSMHILSTRQNGGYGFELQLKSGNTIHANIGNQNGWLSTTADATFNYSPGRWMHVAYTVTPAGYQVYVNGELSGNGTFLGSPVPLFFDSNHPLQIGNNGNDNTFFKGDMDELRIYNTALTQANVQADMLSLKISQPASLMARYSFDDGQPMAANAGLVALTDQSGKGYNGTLTGFALTGASSNWVESYAMTVPVAGASTDLSATGFTANWAAPAVGVVDNGYVLELANDQNFSSMIPGSPFTSTLSSKNISGLSSGHTYYYRVRADKLSVTGQGAYSKTTAITIGTAPGSALNFDGIDDYVAVAAQSKVVSGAFTVMAWVRPTHATKTMHIFSTRESADQSFDVQLVGGNKIHADIGSGGSWITTSADANYNYPVNRWTHIAYSVSASGYKIYANGVEVGAGTFSGTPLLLDAGRYITIGKNANESTYFQGDMDEIRVYDRPFSAAEIQTDMLSPVPASTNLISHYNFDQAGSNILTDLGTFGYNGVLNNFSLSGQSSNWVESYAMVVPVIAAPGTVTSGSFTPNWSAPAVGLADNYVVEVASDDTFTTKIKGTPFIVQGNTAKISGLSPNSTYYYRIRADKASLSGQGTYTAATKILTTLPNADLSALVLSEGTLAPVFSPSVLSYTASVGYSISSVTVTPTAVNPNAAIQLRVNGSGPLALLSGNTSAPLALNVGDNTILIKITDEDGVTVKEYNLTLSRAKGNQNISFAALTDKTYGDPDFNLTATGGSSGNPVTYQSSDLSVATINGNVVTIVGAGTATITASQAGDATYLAAADVTQTLLVHKATAVITLSDLTATYDGTAKSVTATTNPAGLSAVTITYDGSSALPSQAGSYAVVASLSNSNYTAPDATGTLVIGKATASIALSNLNQTYDGTAKSVT</sequence>
<keyword evidence="5" id="KW-1185">Reference proteome</keyword>
<evidence type="ECO:0000313" key="4">
    <source>
        <dbReference type="EMBL" id="PYF74895.1"/>
    </source>
</evidence>
<dbReference type="InterPro" id="IPR025883">
    <property type="entry name" value="Cadherin-like_domain"/>
</dbReference>
<dbReference type="Pfam" id="PF13385">
    <property type="entry name" value="Laminin_G_3"/>
    <property type="match status" value="2"/>
</dbReference>
<comment type="caution">
    <text evidence="4">The sequence shown here is derived from an EMBL/GenBank/DDBJ whole genome shotgun (WGS) entry which is preliminary data.</text>
</comment>
<dbReference type="PANTHER" id="PTHR42535">
    <property type="entry name" value="OOKINETE PROTEIN, PUTATIVE-RELATED"/>
    <property type="match status" value="1"/>
</dbReference>
<dbReference type="Gene3D" id="2.60.40.1080">
    <property type="match status" value="1"/>
</dbReference>
<dbReference type="SUPFAM" id="SSF49373">
    <property type="entry name" value="Invasin/intimin cell-adhesion fragments"/>
    <property type="match status" value="1"/>
</dbReference>
<keyword evidence="2" id="KW-1015">Disulfide bond</keyword>
<dbReference type="Gene3D" id="2.60.120.200">
    <property type="match status" value="2"/>
</dbReference>
<dbReference type="InterPro" id="IPR012334">
    <property type="entry name" value="Pectin_lyas_fold"/>
</dbReference>
<feature type="non-terminal residue" evidence="4">
    <location>
        <position position="1735"/>
    </location>
</feature>
<dbReference type="SUPFAM" id="SSF49899">
    <property type="entry name" value="Concanavalin A-like lectins/glucanases"/>
    <property type="match status" value="2"/>
</dbReference>